<keyword evidence="2" id="KW-0812">Transmembrane</keyword>
<dbReference type="EMBL" id="CP049057">
    <property type="protein sequence ID" value="QIE58035.1"/>
    <property type="molecule type" value="Genomic_DNA"/>
</dbReference>
<sequence length="258" mass="30466">MIKDIFLSFRDNFKEKTTNPFLGTYLIIWIIRNWELVYSLFNFDSSDTLEIKVNFIKEYYKNNSFIEGILNNILWTFGVLIITFLLLNISRAIVNLFEKQLKPWIYKLTDSKSVVLKSTYEIIRNERDDLQFRLDKERDSKSRLESRIKTLEGEILERERAVAEKEGEESIESNKKEEPSDLQLVFNKLNALKLIEDFKEMAVASKKGDPISVVHNSVDKYLEYGLLEYKESTYSGDGKYYKVTPEGDKLLRYMRNNI</sequence>
<keyword evidence="2" id="KW-1133">Transmembrane helix</keyword>
<protein>
    <submittedName>
        <fullName evidence="3">Uncharacterized protein</fullName>
    </submittedName>
</protein>
<name>A0A6G6GHI2_9FLAO</name>
<organism evidence="3 4">
    <name type="scientific">Rasiella rasia</name>
    <dbReference type="NCBI Taxonomy" id="2744027"/>
    <lineage>
        <taxon>Bacteria</taxon>
        <taxon>Pseudomonadati</taxon>
        <taxon>Bacteroidota</taxon>
        <taxon>Flavobacteriia</taxon>
        <taxon>Flavobacteriales</taxon>
        <taxon>Flavobacteriaceae</taxon>
        <taxon>Rasiella</taxon>
    </lineage>
</organism>
<feature type="transmembrane region" description="Helical" evidence="2">
    <location>
        <begin position="21"/>
        <end position="41"/>
    </location>
</feature>
<feature type="coiled-coil region" evidence="1">
    <location>
        <begin position="127"/>
        <end position="168"/>
    </location>
</feature>
<evidence type="ECO:0000256" key="1">
    <source>
        <dbReference type="SAM" id="Coils"/>
    </source>
</evidence>
<proteinExistence type="predicted"/>
<keyword evidence="4" id="KW-1185">Reference proteome</keyword>
<dbReference type="KEGG" id="mgel:G5B37_00165"/>
<evidence type="ECO:0000313" key="3">
    <source>
        <dbReference type="EMBL" id="QIE58035.1"/>
    </source>
</evidence>
<gene>
    <name evidence="3" type="ORF">G5B37_00165</name>
</gene>
<keyword evidence="2" id="KW-0472">Membrane</keyword>
<feature type="transmembrane region" description="Helical" evidence="2">
    <location>
        <begin position="73"/>
        <end position="94"/>
    </location>
</feature>
<dbReference type="RefSeq" id="WP_164678034.1">
    <property type="nucleotide sequence ID" value="NZ_CP049057.1"/>
</dbReference>
<dbReference type="Proteomes" id="UP000505306">
    <property type="component" value="Chromosome"/>
</dbReference>
<dbReference type="AlphaFoldDB" id="A0A6G6GHI2"/>
<accession>A0A6G6GHI2</accession>
<keyword evidence="1" id="KW-0175">Coiled coil</keyword>
<evidence type="ECO:0000313" key="4">
    <source>
        <dbReference type="Proteomes" id="UP000505306"/>
    </source>
</evidence>
<evidence type="ECO:0000256" key="2">
    <source>
        <dbReference type="SAM" id="Phobius"/>
    </source>
</evidence>
<reference evidence="3 4" key="1">
    <citation type="submission" date="2020-02" db="EMBL/GenBank/DDBJ databases">
        <title>Complete genome sequence of Flavobacteriaceae bacterium.</title>
        <authorList>
            <person name="Kim S.-J."/>
            <person name="Kim Y.-S."/>
            <person name="Kim K.-H."/>
        </authorList>
    </citation>
    <scope>NUCLEOTIDE SEQUENCE [LARGE SCALE GENOMIC DNA]</scope>
    <source>
        <strain evidence="3 4">RR4-40</strain>
    </source>
</reference>